<dbReference type="RefSeq" id="WP_154378875.1">
    <property type="nucleotide sequence ID" value="NZ_WKJJ01000017.1"/>
</dbReference>
<dbReference type="Proteomes" id="UP000446768">
    <property type="component" value="Unassembled WGS sequence"/>
</dbReference>
<feature type="signal peptide" evidence="2">
    <location>
        <begin position="1"/>
        <end position="26"/>
    </location>
</feature>
<evidence type="ECO:0008006" key="5">
    <source>
        <dbReference type="Google" id="ProtNLM"/>
    </source>
</evidence>
<keyword evidence="4" id="KW-1185">Reference proteome</keyword>
<keyword evidence="2" id="KW-0732">Signal</keyword>
<evidence type="ECO:0000313" key="3">
    <source>
        <dbReference type="EMBL" id="MRV74866.1"/>
    </source>
</evidence>
<feature type="region of interest" description="Disordered" evidence="1">
    <location>
        <begin position="110"/>
        <end position="218"/>
    </location>
</feature>
<sequence length="242" mass="26713">MTKPKYYLRTVAAAAVLFCMAGAAPAQDIGRPVLHAPEVPLTHTVEQADARLAEVAAARAKVHQQYAADEQVCNEKFFVNHCLDEAKEKRRVALSGLRAVEVEANRFKRQSAVDKRDAELAERMKKDTEEDARRAAAPQRPHIEHAATGPTAKPGLTQEQRQAEHDARERRRQQQEAQDAPKRAENVAAFEKKQVESERRRTRVAERMAERAEKARKKAEAAAAKAEAAAAAAKAAAAKEGK</sequence>
<feature type="compositionally biased region" description="Basic and acidic residues" evidence="1">
    <location>
        <begin position="161"/>
        <end position="213"/>
    </location>
</feature>
<gene>
    <name evidence="3" type="ORF">GJ700_24440</name>
</gene>
<feature type="compositionally biased region" description="Basic and acidic residues" evidence="1">
    <location>
        <begin position="110"/>
        <end position="134"/>
    </location>
</feature>
<comment type="caution">
    <text evidence="3">The sequence shown here is derived from an EMBL/GenBank/DDBJ whole genome shotgun (WGS) entry which is preliminary data.</text>
</comment>
<evidence type="ECO:0000256" key="1">
    <source>
        <dbReference type="SAM" id="MobiDB-lite"/>
    </source>
</evidence>
<evidence type="ECO:0000313" key="4">
    <source>
        <dbReference type="Proteomes" id="UP000446768"/>
    </source>
</evidence>
<dbReference type="EMBL" id="WKJJ01000017">
    <property type="protein sequence ID" value="MRV74866.1"/>
    <property type="molecule type" value="Genomic_DNA"/>
</dbReference>
<organism evidence="3 4">
    <name type="scientific">Pseudoduganella rivuli</name>
    <dbReference type="NCBI Taxonomy" id="2666085"/>
    <lineage>
        <taxon>Bacteria</taxon>
        <taxon>Pseudomonadati</taxon>
        <taxon>Pseudomonadota</taxon>
        <taxon>Betaproteobacteria</taxon>
        <taxon>Burkholderiales</taxon>
        <taxon>Oxalobacteraceae</taxon>
        <taxon>Telluria group</taxon>
        <taxon>Pseudoduganella</taxon>
    </lineage>
</organism>
<accession>A0A7X2LUX2</accession>
<dbReference type="AlphaFoldDB" id="A0A7X2LUX2"/>
<reference evidence="3 4" key="1">
    <citation type="submission" date="2019-11" db="EMBL/GenBank/DDBJ databases">
        <title>Novel species isolated from a subtropical stream in China.</title>
        <authorList>
            <person name="Lu H."/>
        </authorList>
    </citation>
    <scope>NUCLEOTIDE SEQUENCE [LARGE SCALE GENOMIC DNA]</scope>
    <source>
        <strain evidence="3 4">FT92W</strain>
    </source>
</reference>
<name>A0A7X2LUX2_9BURK</name>
<protein>
    <recommendedName>
        <fullName evidence="5">Colicin transporter</fullName>
    </recommendedName>
</protein>
<feature type="chain" id="PRO_5031054498" description="Colicin transporter" evidence="2">
    <location>
        <begin position="27"/>
        <end position="242"/>
    </location>
</feature>
<proteinExistence type="predicted"/>
<evidence type="ECO:0000256" key="2">
    <source>
        <dbReference type="SAM" id="SignalP"/>
    </source>
</evidence>